<dbReference type="GO" id="GO:0043332">
    <property type="term" value="C:mating projection tip"/>
    <property type="evidence" value="ECO:0007669"/>
    <property type="project" value="TreeGrafter"/>
</dbReference>
<accession>W3VHD1</accession>
<reference evidence="6 7" key="1">
    <citation type="journal article" date="2014" name="Genome Announc.">
        <title>Genome sequence of the basidiomycetous fungus Pseudozyma aphidis DSM70725, an efficient producer of biosurfactant mannosylerythritol lipids.</title>
        <authorList>
            <person name="Lorenz S."/>
            <person name="Guenther M."/>
            <person name="Grumaz C."/>
            <person name="Rupp S."/>
            <person name="Zibek S."/>
            <person name="Sohn K."/>
        </authorList>
    </citation>
    <scope>NUCLEOTIDE SEQUENCE [LARGE SCALE GENOMIC DNA]</scope>
    <source>
        <strain evidence="7">ATCC 32657 / CBS 517.83 / DSM 70725 / JCM 10318 / NBRC 10182 / NRRL Y-7954 / St-0401</strain>
    </source>
</reference>
<dbReference type="Proteomes" id="UP000019462">
    <property type="component" value="Unassembled WGS sequence"/>
</dbReference>
<name>W3VHD1_MOEAP</name>
<feature type="region of interest" description="Disordered" evidence="4">
    <location>
        <begin position="185"/>
        <end position="217"/>
    </location>
</feature>
<feature type="compositionally biased region" description="Polar residues" evidence="4">
    <location>
        <begin position="859"/>
        <end position="891"/>
    </location>
</feature>
<dbReference type="EMBL" id="AWNI01000038">
    <property type="protein sequence ID" value="ETS60131.1"/>
    <property type="molecule type" value="Genomic_DNA"/>
</dbReference>
<dbReference type="GO" id="GO:0051293">
    <property type="term" value="P:establishment of spindle localization"/>
    <property type="evidence" value="ECO:0007669"/>
    <property type="project" value="TreeGrafter"/>
</dbReference>
<dbReference type="PANTHER" id="PTHR37271">
    <property type="entry name" value="KARYOGAMY PROTEIN KAR9"/>
    <property type="match status" value="1"/>
</dbReference>
<dbReference type="InterPro" id="IPR036534">
    <property type="entry name" value="GAR_dom_sf"/>
</dbReference>
<evidence type="ECO:0000256" key="3">
    <source>
        <dbReference type="ARBA" id="ARBA00023212"/>
    </source>
</evidence>
<dbReference type="InterPro" id="IPR013889">
    <property type="entry name" value="Karyogamy_KAR9"/>
</dbReference>
<feature type="region of interest" description="Disordered" evidence="4">
    <location>
        <begin position="544"/>
        <end position="694"/>
    </location>
</feature>
<keyword evidence="7" id="KW-1185">Reference proteome</keyword>
<comment type="caution">
    <text evidence="6">The sequence shown here is derived from an EMBL/GenBank/DDBJ whole genome shotgun (WGS) entry which is preliminary data.</text>
</comment>
<evidence type="ECO:0000313" key="7">
    <source>
        <dbReference type="Proteomes" id="UP000019462"/>
    </source>
</evidence>
<feature type="region of interest" description="Disordered" evidence="4">
    <location>
        <begin position="252"/>
        <end position="285"/>
    </location>
</feature>
<feature type="region of interest" description="Disordered" evidence="4">
    <location>
        <begin position="911"/>
        <end position="940"/>
    </location>
</feature>
<feature type="compositionally biased region" description="Polar residues" evidence="4">
    <location>
        <begin position="199"/>
        <end position="211"/>
    </location>
</feature>
<keyword evidence="2" id="KW-0963">Cytoplasm</keyword>
<feature type="compositionally biased region" description="Low complexity" evidence="4">
    <location>
        <begin position="75"/>
        <end position="103"/>
    </location>
</feature>
<dbReference type="PANTHER" id="PTHR37271:SF1">
    <property type="entry name" value="KARYOGAMY PROTEIN KAR9"/>
    <property type="match status" value="1"/>
</dbReference>
<protein>
    <recommendedName>
        <fullName evidence="5">GAR domain-containing protein</fullName>
    </recommendedName>
</protein>
<feature type="compositionally biased region" description="Low complexity" evidence="4">
    <location>
        <begin position="815"/>
        <end position="824"/>
    </location>
</feature>
<dbReference type="PROSITE" id="PS51460">
    <property type="entry name" value="GAR"/>
    <property type="match status" value="1"/>
</dbReference>
<feature type="compositionally biased region" description="Low complexity" evidence="4">
    <location>
        <begin position="600"/>
        <end position="628"/>
    </location>
</feature>
<feature type="region of interest" description="Disordered" evidence="4">
    <location>
        <begin position="715"/>
        <end position="891"/>
    </location>
</feature>
<dbReference type="GO" id="GO:0030473">
    <property type="term" value="P:nuclear migration along microtubule"/>
    <property type="evidence" value="ECO:0007669"/>
    <property type="project" value="TreeGrafter"/>
</dbReference>
<dbReference type="GO" id="GO:0005938">
    <property type="term" value="C:cell cortex"/>
    <property type="evidence" value="ECO:0007669"/>
    <property type="project" value="TreeGrafter"/>
</dbReference>
<feature type="compositionally biased region" description="Polar residues" evidence="4">
    <location>
        <begin position="776"/>
        <end position="796"/>
    </location>
</feature>
<evidence type="ECO:0000256" key="1">
    <source>
        <dbReference type="ARBA" id="ARBA00004245"/>
    </source>
</evidence>
<dbReference type="AlphaFoldDB" id="W3VHD1"/>
<proteinExistence type="predicted"/>
<dbReference type="Pfam" id="PF08580">
    <property type="entry name" value="KAR9"/>
    <property type="match status" value="1"/>
</dbReference>
<feature type="compositionally biased region" description="Low complexity" evidence="4">
    <location>
        <begin position="547"/>
        <end position="572"/>
    </location>
</feature>
<sequence length="1137" mass="119345">MTPTPANCSKAPIVPTPFILQHNRHLDRNAHLTSPSLTPSGSIAYIAMSSAMSSRERFASNAQDAASPRVPFPSSPASRRAGHARSASILSSSSSVSIPSRSSSVIMSPAAVPARSSSIANSPSKSRTLHDARTGLPLTASDLADTIAGLTLAEVPTLDASSTHIDTPETNAQLDASFDVRTPQPLSAPFAPPVLKSTPPHNANCDRNTLISPPLPDLGDRRAELLEIGDEINDAHDAIQLLQADIFSIQEQRHGSRTNQQASSLVPDELDPSTAPQTPPNGALPAGVDLSLMQLDEKLESLSRVMQQLEVRLANLVDPASDLADSEAADSSIIDNDLVSHQSRARRASNASDDSLGSLDDIAFPGFAPALTPLSLRSKYADLCTEWAAIQEDIDGLKKELADDRYLDVFRSISTQAEGMMDSLDKAVSLCHIFIEQIQQDHAAGRLQPSSAPSDELDAEYDIQAKHDQLADLTRTFNVKKAYYFPACQQVFHSLEKGCKERQTSNGTILRRLSDLRSRWRVLRDALAKTERDLKRTDALFRRVRSDSSSSSVTNDIASPATSTSSLPPVASKLRPSASMQTGLGLGTPARASASQKRISPASSSSSRVASGPSRLSSSSSVGSNLSNTPPAAATPQRLRRISATAESLGLHTKPAATPPRSAFSRQLDVPGSSQRTAGGKSTGVLTSPSAFDSPIRNRATSMANAATGAVEKGVLGRSPGARPISMIGGRPAAGGVPASRTAATGTPSRPPPSSFKPSWHDLDAAAGSNRARAPLSQSMPRSQSQVLWPSQSQDSGKQDDTDESIEYLKFGEGSSPARPASSAGQYYRPPSAQGNVGDAKSRKRDSMIPRLSVRNPEGESTPSRPGSAMSQNSTSTPMRYSGASRLSMQTPEPAIVARAQRLSMYARAPSTGMAGMNGAHTPSKRPSKPPPTRRNGALASGRATPLSAAALASLPSAEPGASLKRSSISNLRSLHNGRTTPTASENGSVGGLSAGTWYGAGRGARGVSVGAGSRIGSGSVAGSSYGATGAIELYRANPNDALDVEVAAICNGLGVALERIDPPLPRGVRLEEGPGKDNRAMYEIGGRKVSCRLLELHRPAGSAGARAGSKAKKILVRVGGGWQDLEQWLLGRLSSA</sequence>
<dbReference type="HOGENOM" id="CLU_272382_0_0_1"/>
<dbReference type="InterPro" id="IPR003108">
    <property type="entry name" value="GAR_dom"/>
</dbReference>
<dbReference type="SUPFAM" id="SSF143575">
    <property type="entry name" value="GAS2 domain-like"/>
    <property type="match status" value="1"/>
</dbReference>
<feature type="domain" description="GAR" evidence="5">
    <location>
        <begin position="1038"/>
        <end position="1137"/>
    </location>
</feature>
<keyword evidence="3" id="KW-0206">Cytoskeleton</keyword>
<gene>
    <name evidence="6" type="ORF">PaG_05666</name>
</gene>
<comment type="subcellular location">
    <subcellularLocation>
        <location evidence="1">Cytoplasm</location>
        <location evidence="1">Cytoskeleton</location>
    </subcellularLocation>
</comment>
<dbReference type="GO" id="GO:0008017">
    <property type="term" value="F:microtubule binding"/>
    <property type="evidence" value="ECO:0007669"/>
    <property type="project" value="InterPro"/>
</dbReference>
<evidence type="ECO:0000256" key="4">
    <source>
        <dbReference type="SAM" id="MobiDB-lite"/>
    </source>
</evidence>
<evidence type="ECO:0000313" key="6">
    <source>
        <dbReference type="EMBL" id="ETS60131.1"/>
    </source>
</evidence>
<organism evidence="6 7">
    <name type="scientific">Moesziomyces aphidis</name>
    <name type="common">Pseudozyma aphidis</name>
    <dbReference type="NCBI Taxonomy" id="84754"/>
    <lineage>
        <taxon>Eukaryota</taxon>
        <taxon>Fungi</taxon>
        <taxon>Dikarya</taxon>
        <taxon>Basidiomycota</taxon>
        <taxon>Ustilaginomycotina</taxon>
        <taxon>Ustilaginomycetes</taxon>
        <taxon>Ustilaginales</taxon>
        <taxon>Ustilaginaceae</taxon>
        <taxon>Moesziomyces</taxon>
    </lineage>
</organism>
<evidence type="ECO:0000259" key="5">
    <source>
        <dbReference type="PROSITE" id="PS51460"/>
    </source>
</evidence>
<evidence type="ECO:0000256" key="2">
    <source>
        <dbReference type="ARBA" id="ARBA00022490"/>
    </source>
</evidence>
<dbReference type="GO" id="GO:0005816">
    <property type="term" value="C:spindle pole body"/>
    <property type="evidence" value="ECO:0007669"/>
    <property type="project" value="TreeGrafter"/>
</dbReference>
<feature type="region of interest" description="Disordered" evidence="4">
    <location>
        <begin position="57"/>
        <end position="103"/>
    </location>
</feature>
<dbReference type="OrthoDB" id="5559380at2759"/>